<dbReference type="PANTHER" id="PTHR10150:SF0">
    <property type="entry name" value="DNA REPAIR ENDONUCLEASE XPF"/>
    <property type="match status" value="1"/>
</dbReference>
<feature type="compositionally biased region" description="Basic and acidic residues" evidence="11">
    <location>
        <begin position="553"/>
        <end position="568"/>
    </location>
</feature>
<evidence type="ECO:0000256" key="8">
    <source>
        <dbReference type="ARBA" id="ARBA00023204"/>
    </source>
</evidence>
<dbReference type="InterPro" id="IPR010994">
    <property type="entry name" value="RuvA_2-like"/>
</dbReference>
<dbReference type="SUPFAM" id="SSF47781">
    <property type="entry name" value="RuvA domain 2-like"/>
    <property type="match status" value="1"/>
</dbReference>
<evidence type="ECO:0000256" key="6">
    <source>
        <dbReference type="ARBA" id="ARBA00022801"/>
    </source>
</evidence>
<keyword evidence="5" id="KW-0227">DNA damage</keyword>
<sequence>MQLLEFQKQMFDEVLGDDCLVIASKGIGLHSLLFLLMKAFNNGDNLILIIGSSLEEQEYLIDCFKEDDDSRNSDRLPKKVNSDVSANERIKLYEKGGILFVTSRILVVDMLVKRIPFNRISGIIVCKAHSIVDSCQEAFILRLFRMNNKSGFIKAVSQNPVAFNQGFARLDRVMRLLFVRFVYLWPRFHAAITSSFDARMKPDVIEVRLVMSEEMKTIQFALMDLISMCLKEMAKCNVSLLTDVDGMTAENAISPGFDKMLRNQFDPVWHQLSAKTKRLINDLKLLRQLLSLLTSEDCVSFYLTLKAIKQNVRLDTSTSDWFFWEPTQVLFSSAKRRLFKVSDEEEKAELELNPKWISFCEMIEEIKQESLFLGNEVDVIVVVENDITTRRLKDVLDKGAKNLLNELYLKNIRTVTTTPRIDDAKRKVPKKKPIPKDENTVTLTQIVKNFDRKEELFKKKESFNIHYHVLNEGPLHLERLLKLYKPKYFILYDPNMQVVRQLEVYQALVCAPEKSKVYFFLYEGSAEEQKYLTSLRKEKLAFETLIKEKASMVVPSERDGKSEHHPDLIRGNPNEAATSSRQAGGQLSRNQVIQQRIIVDMREFRSVLPSIIHKRGIDIDPITIEIGDYVLTPETCVERKSVSDLIGSLNSGRLYSQTQVMTRHYKKSILLIEFDQNKSFNFKGKYWGLGRRLEAGEHDVVAKLLLLTLHFPQLRIVWSPSPYFSAEIFEHLKQNKEQPDSEKAITVIEEQLPVERSEDKYDIATKDFLLSIPGVNLYNVYAIMNRANSIAELCEKTEEDLVSIIGNKQNAETIYKFFHQDLVSCCVNDQLMINDEVKNKRFSKKVKK</sequence>
<keyword evidence="8" id="KW-0234">DNA repair</keyword>
<keyword evidence="3" id="KW-0540">Nuclease</keyword>
<comment type="subcellular location">
    <subcellularLocation>
        <location evidence="1">Nucleus</location>
    </subcellularLocation>
</comment>
<dbReference type="AlphaFoldDB" id="A0A3S3Q1L0"/>
<comment type="caution">
    <text evidence="13">The sequence shown here is derived from an EMBL/GenBank/DDBJ whole genome shotgun (WGS) entry which is preliminary data.</text>
</comment>
<evidence type="ECO:0000256" key="11">
    <source>
        <dbReference type="SAM" id="MobiDB-lite"/>
    </source>
</evidence>
<evidence type="ECO:0000313" key="13">
    <source>
        <dbReference type="EMBL" id="RWS01707.1"/>
    </source>
</evidence>
<comment type="similarity">
    <text evidence="2">Belongs to the XPF family.</text>
</comment>
<keyword evidence="6" id="KW-0378">Hydrolase</keyword>
<name>A0A3S3Q1L0_9ACAR</name>
<feature type="domain" description="ERCC4" evidence="12">
    <location>
        <begin position="596"/>
        <end position="676"/>
    </location>
</feature>
<dbReference type="InterPro" id="IPR047520">
    <property type="entry name" value="XPF_nuclease"/>
</dbReference>
<feature type="compositionally biased region" description="Polar residues" evidence="11">
    <location>
        <begin position="575"/>
        <end position="588"/>
    </location>
</feature>
<evidence type="ECO:0000256" key="9">
    <source>
        <dbReference type="ARBA" id="ARBA00023242"/>
    </source>
</evidence>
<dbReference type="SUPFAM" id="SSF52980">
    <property type="entry name" value="Restriction endonuclease-like"/>
    <property type="match status" value="1"/>
</dbReference>
<evidence type="ECO:0000256" key="1">
    <source>
        <dbReference type="ARBA" id="ARBA00004123"/>
    </source>
</evidence>
<dbReference type="GO" id="GO:0000724">
    <property type="term" value="P:double-strand break repair via homologous recombination"/>
    <property type="evidence" value="ECO:0007669"/>
    <property type="project" value="TreeGrafter"/>
</dbReference>
<dbReference type="STRING" id="1965070.A0A3S3Q1L0"/>
<feature type="region of interest" description="Disordered" evidence="11">
    <location>
        <begin position="553"/>
        <end position="588"/>
    </location>
</feature>
<evidence type="ECO:0000256" key="7">
    <source>
        <dbReference type="ARBA" id="ARBA00023125"/>
    </source>
</evidence>
<protein>
    <recommendedName>
        <fullName evidence="10">DNA repair endonuclease XPF</fullName>
    </recommendedName>
</protein>
<accession>A0A3S3Q1L0</accession>
<evidence type="ECO:0000313" key="14">
    <source>
        <dbReference type="Proteomes" id="UP000285301"/>
    </source>
</evidence>
<evidence type="ECO:0000256" key="4">
    <source>
        <dbReference type="ARBA" id="ARBA00022759"/>
    </source>
</evidence>
<keyword evidence="14" id="KW-1185">Reference proteome</keyword>
<keyword evidence="7" id="KW-0238">DNA-binding</keyword>
<dbReference type="CDD" id="cd20078">
    <property type="entry name" value="XPF_nuclease_XPF_euk"/>
    <property type="match status" value="1"/>
</dbReference>
<dbReference type="InterPro" id="IPR011335">
    <property type="entry name" value="Restrct_endonuc-II-like"/>
</dbReference>
<dbReference type="SMART" id="SM00891">
    <property type="entry name" value="ERCC4"/>
    <property type="match status" value="1"/>
</dbReference>
<dbReference type="PANTHER" id="PTHR10150">
    <property type="entry name" value="DNA REPAIR ENDONUCLEASE XPF"/>
    <property type="match status" value="1"/>
</dbReference>
<gene>
    <name evidence="13" type="ORF">B4U79_02187</name>
</gene>
<dbReference type="Pfam" id="PF02732">
    <property type="entry name" value="ERCC4"/>
    <property type="match status" value="1"/>
</dbReference>
<dbReference type="GO" id="GO:0000110">
    <property type="term" value="C:nucleotide-excision repair factor 1 complex"/>
    <property type="evidence" value="ECO:0007669"/>
    <property type="project" value="TreeGrafter"/>
</dbReference>
<evidence type="ECO:0000256" key="10">
    <source>
        <dbReference type="ARBA" id="ARBA00072370"/>
    </source>
</evidence>
<evidence type="ECO:0000259" key="12">
    <source>
        <dbReference type="SMART" id="SM00891"/>
    </source>
</evidence>
<dbReference type="GO" id="GO:1901255">
    <property type="term" value="P:nucleotide-excision repair involved in interstrand cross-link repair"/>
    <property type="evidence" value="ECO:0007669"/>
    <property type="project" value="TreeGrafter"/>
</dbReference>
<dbReference type="Gene3D" id="3.40.50.10130">
    <property type="match status" value="1"/>
</dbReference>
<dbReference type="Gene3D" id="1.10.150.20">
    <property type="entry name" value="5' to 3' exonuclease, C-terminal subdomain"/>
    <property type="match status" value="1"/>
</dbReference>
<dbReference type="InterPro" id="IPR006166">
    <property type="entry name" value="ERCC4_domain"/>
</dbReference>
<keyword evidence="9" id="KW-0539">Nucleus</keyword>
<dbReference type="Proteomes" id="UP000285301">
    <property type="component" value="Unassembled WGS sequence"/>
</dbReference>
<dbReference type="GO" id="GO:0000712">
    <property type="term" value="P:resolution of meiotic recombination intermediates"/>
    <property type="evidence" value="ECO:0007669"/>
    <property type="project" value="TreeGrafter"/>
</dbReference>
<proteinExistence type="inferred from homology"/>
<evidence type="ECO:0000256" key="3">
    <source>
        <dbReference type="ARBA" id="ARBA00022722"/>
    </source>
</evidence>
<dbReference type="EMBL" id="NCKU01008746">
    <property type="protein sequence ID" value="RWS01707.1"/>
    <property type="molecule type" value="Genomic_DNA"/>
</dbReference>
<evidence type="ECO:0000256" key="5">
    <source>
        <dbReference type="ARBA" id="ARBA00022763"/>
    </source>
</evidence>
<evidence type="ECO:0000256" key="2">
    <source>
        <dbReference type="ARBA" id="ARBA00010015"/>
    </source>
</evidence>
<reference evidence="13 14" key="1">
    <citation type="journal article" date="2018" name="Gigascience">
        <title>Genomes of trombidid mites reveal novel predicted allergens and laterally-transferred genes associated with secondary metabolism.</title>
        <authorList>
            <person name="Dong X."/>
            <person name="Chaisiri K."/>
            <person name="Xia D."/>
            <person name="Armstrong S.D."/>
            <person name="Fang Y."/>
            <person name="Donnelly M.J."/>
            <person name="Kadowaki T."/>
            <person name="McGarry J.W."/>
            <person name="Darby A.C."/>
            <person name="Makepeace B.L."/>
        </authorList>
    </citation>
    <scope>NUCLEOTIDE SEQUENCE [LARGE SCALE GENOMIC DNA]</scope>
    <source>
        <strain evidence="13">UoL-WK</strain>
    </source>
</reference>
<dbReference type="FunFam" id="3.40.50.10130:FF:000002">
    <property type="entry name" value="DNA repair endonuclease XPF"/>
    <property type="match status" value="1"/>
</dbReference>
<dbReference type="OrthoDB" id="361020at2759"/>
<keyword evidence="4 13" id="KW-0255">Endonuclease</keyword>
<organism evidence="13 14">
    <name type="scientific">Dinothrombium tinctorium</name>
    <dbReference type="NCBI Taxonomy" id="1965070"/>
    <lineage>
        <taxon>Eukaryota</taxon>
        <taxon>Metazoa</taxon>
        <taxon>Ecdysozoa</taxon>
        <taxon>Arthropoda</taxon>
        <taxon>Chelicerata</taxon>
        <taxon>Arachnida</taxon>
        <taxon>Acari</taxon>
        <taxon>Acariformes</taxon>
        <taxon>Trombidiformes</taxon>
        <taxon>Prostigmata</taxon>
        <taxon>Anystina</taxon>
        <taxon>Parasitengona</taxon>
        <taxon>Trombidioidea</taxon>
        <taxon>Trombidiidae</taxon>
        <taxon>Dinothrombium</taxon>
    </lineage>
</organism>
<dbReference type="GO" id="GO:0003684">
    <property type="term" value="F:damaged DNA binding"/>
    <property type="evidence" value="ECO:0007669"/>
    <property type="project" value="TreeGrafter"/>
</dbReference>
<dbReference type="GO" id="GO:0000014">
    <property type="term" value="F:single-stranded DNA endodeoxyribonuclease activity"/>
    <property type="evidence" value="ECO:0007669"/>
    <property type="project" value="TreeGrafter"/>
</dbReference>
<dbReference type="GO" id="GO:0003697">
    <property type="term" value="F:single-stranded DNA binding"/>
    <property type="evidence" value="ECO:0007669"/>
    <property type="project" value="TreeGrafter"/>
</dbReference>